<feature type="domain" description="DUF6570" evidence="1">
    <location>
        <begin position="175"/>
        <end position="221"/>
    </location>
</feature>
<evidence type="ECO:0000259" key="1">
    <source>
        <dbReference type="Pfam" id="PF20209"/>
    </source>
</evidence>
<dbReference type="HOGENOM" id="CLU_1210410_0_0_1"/>
<dbReference type="Proteomes" id="UP000053989">
    <property type="component" value="Unassembled WGS sequence"/>
</dbReference>
<protein>
    <recommendedName>
        <fullName evidence="1">DUF6570 domain-containing protein</fullName>
    </recommendedName>
</protein>
<dbReference type="EMBL" id="KN822026">
    <property type="protein sequence ID" value="KIM64729.1"/>
    <property type="molecule type" value="Genomic_DNA"/>
</dbReference>
<dbReference type="InterPro" id="IPR046700">
    <property type="entry name" value="DUF6570"/>
</dbReference>
<dbReference type="Pfam" id="PF20209">
    <property type="entry name" value="DUF6570"/>
    <property type="match status" value="1"/>
</dbReference>
<name>A0A0C3E8L5_9AGAM</name>
<sequence length="229" mass="26204">MAEPWGRLTRREVYDSMPPGTLPGNLCTWNELATAIRQLSGENLERICRAAEAKEKEMLTRKRRANTIRMANVRAVHRRVDSEHDINNFMALPSEEEKQKHLIAFLEATGNDALRHAVCVVCARELMGKQGEEQDILNIPNVQELLTPEHSHPAHELWNGLLVLTSHIDKDGKGWLALNNDLWIGETPHVLQILTFVELLLIARHYPRCYVFKLYPRGGGRGFNPRHLQ</sequence>
<keyword evidence="3" id="KW-1185">Reference proteome</keyword>
<dbReference type="OrthoDB" id="2689154at2759"/>
<evidence type="ECO:0000313" key="3">
    <source>
        <dbReference type="Proteomes" id="UP000053989"/>
    </source>
</evidence>
<evidence type="ECO:0000313" key="2">
    <source>
        <dbReference type="EMBL" id="KIM64729.1"/>
    </source>
</evidence>
<dbReference type="STRING" id="1036808.A0A0C3E8L5"/>
<gene>
    <name evidence="2" type="ORF">SCLCIDRAFT_23180</name>
</gene>
<dbReference type="AlphaFoldDB" id="A0A0C3E8L5"/>
<reference evidence="3" key="2">
    <citation type="submission" date="2015-01" db="EMBL/GenBank/DDBJ databases">
        <title>Evolutionary Origins and Diversification of the Mycorrhizal Mutualists.</title>
        <authorList>
            <consortium name="DOE Joint Genome Institute"/>
            <consortium name="Mycorrhizal Genomics Consortium"/>
            <person name="Kohler A."/>
            <person name="Kuo A."/>
            <person name="Nagy L.G."/>
            <person name="Floudas D."/>
            <person name="Copeland A."/>
            <person name="Barry K.W."/>
            <person name="Cichocki N."/>
            <person name="Veneault-Fourrey C."/>
            <person name="LaButti K."/>
            <person name="Lindquist E.A."/>
            <person name="Lipzen A."/>
            <person name="Lundell T."/>
            <person name="Morin E."/>
            <person name="Murat C."/>
            <person name="Riley R."/>
            <person name="Ohm R."/>
            <person name="Sun H."/>
            <person name="Tunlid A."/>
            <person name="Henrissat B."/>
            <person name="Grigoriev I.V."/>
            <person name="Hibbett D.S."/>
            <person name="Martin F."/>
        </authorList>
    </citation>
    <scope>NUCLEOTIDE SEQUENCE [LARGE SCALE GENOMIC DNA]</scope>
    <source>
        <strain evidence="3">Foug A</strain>
    </source>
</reference>
<organism evidence="2 3">
    <name type="scientific">Scleroderma citrinum Foug A</name>
    <dbReference type="NCBI Taxonomy" id="1036808"/>
    <lineage>
        <taxon>Eukaryota</taxon>
        <taxon>Fungi</taxon>
        <taxon>Dikarya</taxon>
        <taxon>Basidiomycota</taxon>
        <taxon>Agaricomycotina</taxon>
        <taxon>Agaricomycetes</taxon>
        <taxon>Agaricomycetidae</taxon>
        <taxon>Boletales</taxon>
        <taxon>Sclerodermatineae</taxon>
        <taxon>Sclerodermataceae</taxon>
        <taxon>Scleroderma</taxon>
    </lineage>
</organism>
<reference evidence="2 3" key="1">
    <citation type="submission" date="2014-04" db="EMBL/GenBank/DDBJ databases">
        <authorList>
            <consortium name="DOE Joint Genome Institute"/>
            <person name="Kuo A."/>
            <person name="Kohler A."/>
            <person name="Nagy L.G."/>
            <person name="Floudas D."/>
            <person name="Copeland A."/>
            <person name="Barry K.W."/>
            <person name="Cichocki N."/>
            <person name="Veneault-Fourrey C."/>
            <person name="LaButti K."/>
            <person name="Lindquist E.A."/>
            <person name="Lipzen A."/>
            <person name="Lundell T."/>
            <person name="Morin E."/>
            <person name="Murat C."/>
            <person name="Sun H."/>
            <person name="Tunlid A."/>
            <person name="Henrissat B."/>
            <person name="Grigoriev I.V."/>
            <person name="Hibbett D.S."/>
            <person name="Martin F."/>
            <person name="Nordberg H.P."/>
            <person name="Cantor M.N."/>
            <person name="Hua S.X."/>
        </authorList>
    </citation>
    <scope>NUCLEOTIDE SEQUENCE [LARGE SCALE GENOMIC DNA]</scope>
    <source>
        <strain evidence="2 3">Foug A</strain>
    </source>
</reference>
<accession>A0A0C3E8L5</accession>
<dbReference type="InParanoid" id="A0A0C3E8L5"/>
<proteinExistence type="predicted"/>